<reference evidence="2" key="1">
    <citation type="submission" date="2020-02" db="EMBL/GenBank/DDBJ databases">
        <authorList>
            <person name="Meier V. D."/>
        </authorList>
    </citation>
    <scope>NUCLEOTIDE SEQUENCE</scope>
    <source>
        <strain evidence="2">AVDCRST_MAG56</strain>
    </source>
</reference>
<gene>
    <name evidence="2" type="ORF">AVDCRST_MAG56-3829</name>
</gene>
<protein>
    <submittedName>
        <fullName evidence="2">Uncharacterized protein</fullName>
    </submittedName>
</protein>
<dbReference type="EMBL" id="CADCTQ010000311">
    <property type="protein sequence ID" value="CAA9280502.1"/>
    <property type="molecule type" value="Genomic_DNA"/>
</dbReference>
<accession>A0A6J4JKG9</accession>
<sequence>MKEKSGLLDKSKKRVRAPKAGEARPGRRRVAKKPPSRPDGTRAEGERNFQNILEIV</sequence>
<organism evidence="2">
    <name type="scientific">uncultured Cytophagales bacterium</name>
    <dbReference type="NCBI Taxonomy" id="158755"/>
    <lineage>
        <taxon>Bacteria</taxon>
        <taxon>Pseudomonadati</taxon>
        <taxon>Bacteroidota</taxon>
        <taxon>Sphingobacteriia</taxon>
        <taxon>Sphingobacteriales</taxon>
        <taxon>environmental samples</taxon>
    </lineage>
</organism>
<feature type="region of interest" description="Disordered" evidence="1">
    <location>
        <begin position="1"/>
        <end position="56"/>
    </location>
</feature>
<feature type="compositionally biased region" description="Basic residues" evidence="1">
    <location>
        <begin position="26"/>
        <end position="35"/>
    </location>
</feature>
<name>A0A6J4JKG9_9SPHI</name>
<evidence type="ECO:0000313" key="2">
    <source>
        <dbReference type="EMBL" id="CAA9280502.1"/>
    </source>
</evidence>
<feature type="compositionally biased region" description="Basic and acidic residues" evidence="1">
    <location>
        <begin position="1"/>
        <end position="10"/>
    </location>
</feature>
<dbReference type="AlphaFoldDB" id="A0A6J4JKG9"/>
<evidence type="ECO:0000256" key="1">
    <source>
        <dbReference type="SAM" id="MobiDB-lite"/>
    </source>
</evidence>
<proteinExistence type="predicted"/>